<dbReference type="InterPro" id="IPR029787">
    <property type="entry name" value="Nucleotide_cyclase"/>
</dbReference>
<sequence>MLCDHGVEPLFGHSPEALRGNSWKDLVAHQSQQRLSDLLQQVDTSRHPDGIDLGQAGLLGLHQDGALFPLDGRILPARGGAKDGYTLVLRPAPRRDDGRDHCPRVERPHLIDLLDRALQQHRRVNRSCALLVIDIALGRHPANPAHAETMMQTCIQRLQHGRRRQDRLARLGATRLALLLSEVTGAAKVERVVERLRTTLSQPVESSGIQQRPSPRIGFACYPEDAICPAALLEQGERDCTERHRPATILVS</sequence>
<dbReference type="KEGG" id="mpur:MARPU_04515"/>
<dbReference type="SUPFAM" id="SSF55073">
    <property type="entry name" value="Nucleotide cyclase"/>
    <property type="match status" value="1"/>
</dbReference>
<name>W0E8J5_MARPU</name>
<dbReference type="InterPro" id="IPR000160">
    <property type="entry name" value="GGDEF_dom"/>
</dbReference>
<proteinExistence type="predicted"/>
<dbReference type="PROSITE" id="PS50887">
    <property type="entry name" value="GGDEF"/>
    <property type="match status" value="1"/>
</dbReference>
<organism evidence="2 3">
    <name type="scientific">Marichromatium purpuratum 984</name>
    <dbReference type="NCBI Taxonomy" id="765910"/>
    <lineage>
        <taxon>Bacteria</taxon>
        <taxon>Pseudomonadati</taxon>
        <taxon>Pseudomonadota</taxon>
        <taxon>Gammaproteobacteria</taxon>
        <taxon>Chromatiales</taxon>
        <taxon>Chromatiaceae</taxon>
        <taxon>Marichromatium</taxon>
    </lineage>
</organism>
<dbReference type="Pfam" id="PF00990">
    <property type="entry name" value="GGDEF"/>
    <property type="match status" value="1"/>
</dbReference>
<feature type="domain" description="GGDEF" evidence="1">
    <location>
        <begin position="126"/>
        <end position="252"/>
    </location>
</feature>
<evidence type="ECO:0000259" key="1">
    <source>
        <dbReference type="PROSITE" id="PS50887"/>
    </source>
</evidence>
<dbReference type="SUPFAM" id="SSF55785">
    <property type="entry name" value="PYP-like sensor domain (PAS domain)"/>
    <property type="match status" value="1"/>
</dbReference>
<dbReference type="HOGENOM" id="CLU_1101826_0_0_6"/>
<dbReference type="InterPro" id="IPR043128">
    <property type="entry name" value="Rev_trsase/Diguanyl_cyclase"/>
</dbReference>
<evidence type="ECO:0000313" key="2">
    <source>
        <dbReference type="EMBL" id="AHF05381.1"/>
    </source>
</evidence>
<dbReference type="Proteomes" id="UP000005275">
    <property type="component" value="Chromosome"/>
</dbReference>
<accession>W0E8J5</accession>
<dbReference type="AlphaFoldDB" id="W0E8J5"/>
<evidence type="ECO:0000313" key="3">
    <source>
        <dbReference type="Proteomes" id="UP000005275"/>
    </source>
</evidence>
<dbReference type="Gene3D" id="3.30.450.20">
    <property type="entry name" value="PAS domain"/>
    <property type="match status" value="1"/>
</dbReference>
<keyword evidence="3" id="KW-1185">Reference proteome</keyword>
<protein>
    <recommendedName>
        <fullName evidence="1">GGDEF domain-containing protein</fullName>
    </recommendedName>
</protein>
<dbReference type="STRING" id="765910.MARPU_04515"/>
<dbReference type="eggNOG" id="COG2199">
    <property type="taxonomic scope" value="Bacteria"/>
</dbReference>
<reference evidence="2 3" key="1">
    <citation type="submission" date="2013-12" db="EMBL/GenBank/DDBJ databases">
        <authorList>
            <consortium name="DOE Joint Genome Institute"/>
            <person name="Bryant D.A."/>
            <person name="Huntemann M."/>
            <person name="Han J."/>
            <person name="Chen A."/>
            <person name="Kyrpides N."/>
            <person name="Mavromatis K."/>
            <person name="Markowitz V."/>
            <person name="Palaniappan K."/>
            <person name="Ivanova N."/>
            <person name="Schaumberg A."/>
            <person name="Pati A."/>
            <person name="Liolios K."/>
            <person name="Nordberg H.P."/>
            <person name="Cantor M.N."/>
            <person name="Hua S.X."/>
            <person name="Woyke T."/>
        </authorList>
    </citation>
    <scope>NUCLEOTIDE SEQUENCE [LARGE SCALE GENOMIC DNA]</scope>
    <source>
        <strain evidence="2 3">984</strain>
    </source>
</reference>
<dbReference type="InterPro" id="IPR000014">
    <property type="entry name" value="PAS"/>
</dbReference>
<dbReference type="InterPro" id="IPR035965">
    <property type="entry name" value="PAS-like_dom_sf"/>
</dbReference>
<dbReference type="EMBL" id="CP007031">
    <property type="protein sequence ID" value="AHF05381.1"/>
    <property type="molecule type" value="Genomic_DNA"/>
</dbReference>
<gene>
    <name evidence="2" type="ORF">MARPU_04515</name>
</gene>
<dbReference type="CDD" id="cd00130">
    <property type="entry name" value="PAS"/>
    <property type="match status" value="1"/>
</dbReference>
<dbReference type="Gene3D" id="3.30.70.270">
    <property type="match status" value="1"/>
</dbReference>